<reference evidence="10" key="1">
    <citation type="journal article" date="2019" name="Int. J. Syst. Evol. Microbiol.">
        <title>The Global Catalogue of Microorganisms (GCM) 10K type strain sequencing project: providing services to taxonomists for standard genome sequencing and annotation.</title>
        <authorList>
            <consortium name="The Broad Institute Genomics Platform"/>
            <consortium name="The Broad Institute Genome Sequencing Center for Infectious Disease"/>
            <person name="Wu L."/>
            <person name="Ma J."/>
        </authorList>
    </citation>
    <scope>NUCLEOTIDE SEQUENCE [LARGE SCALE GENOMIC DNA]</scope>
    <source>
        <strain evidence="10">JCM 17926</strain>
    </source>
</reference>
<proteinExistence type="inferred from homology"/>
<keyword evidence="6" id="KW-0645">Protease</keyword>
<dbReference type="InterPro" id="IPR005320">
    <property type="entry name" value="Peptidase_S51"/>
</dbReference>
<evidence type="ECO:0000256" key="6">
    <source>
        <dbReference type="ARBA" id="ARBA00022670"/>
    </source>
</evidence>
<keyword evidence="10" id="KW-1185">Reference proteome</keyword>
<dbReference type="RefSeq" id="WP_345163554.1">
    <property type="nucleotide sequence ID" value="NZ_BAABHC010000042.1"/>
</dbReference>
<evidence type="ECO:0000256" key="7">
    <source>
        <dbReference type="ARBA" id="ARBA00022801"/>
    </source>
</evidence>
<dbReference type="InterPro" id="IPR029062">
    <property type="entry name" value="Class_I_gatase-like"/>
</dbReference>
<evidence type="ECO:0000256" key="3">
    <source>
        <dbReference type="ARBA" id="ARBA00006534"/>
    </source>
</evidence>
<comment type="function">
    <text evidence="2">Exopeptidase that catalyzes the hydrolytic cleavage of multi-L-arginyl-poly-L-aspartic acid (cyanophycin; a water-insoluble reserve polymer) into aspartate-arginine dipeptides.</text>
</comment>
<evidence type="ECO:0000313" key="9">
    <source>
        <dbReference type="EMBL" id="GAA4445257.1"/>
    </source>
</evidence>
<dbReference type="InterPro" id="IPR011811">
    <property type="entry name" value="Peptidase_S51_cyanophycinase"/>
</dbReference>
<dbReference type="Pfam" id="PF03575">
    <property type="entry name" value="Peptidase_S51"/>
    <property type="match status" value="1"/>
</dbReference>
<evidence type="ECO:0000256" key="2">
    <source>
        <dbReference type="ARBA" id="ARBA00002039"/>
    </source>
</evidence>
<accession>A0ABP8M8F8</accession>
<sequence>MDIPKGKLIAIGGNEDKGTYPNPRSKRKYYLDFFELGILKRFLQEIPTKKPKIEVITTASMIPEEVGERYLSAFGILGVEDVGLMHIRTEEDALVPDYLARLKKADGVMFSGGDQSRITRMFLNTQLLEVLRHRYWHEDFVIAGTSAGAMAMSRVMIKGGSATESLLRGAVKIGDGLDLISGVIIDTHFVIRGRFGRLLEAVVTHPKTIGVGLGEDTGILLTEGHLIETIGSNLVVIADGHHVQYTNVHEIEKGRPLSIDNMVMHVLAKGNLYDFSSRRFYQSHEAYQQAQLQEVK</sequence>
<dbReference type="EMBL" id="BAABHC010000042">
    <property type="protein sequence ID" value="GAA4445257.1"/>
    <property type="molecule type" value="Genomic_DNA"/>
</dbReference>
<evidence type="ECO:0000256" key="1">
    <source>
        <dbReference type="ARBA" id="ARBA00001092"/>
    </source>
</evidence>
<dbReference type="PIRSF" id="PIRSF032067">
    <property type="entry name" value="Cyanophycinase"/>
    <property type="match status" value="1"/>
</dbReference>
<keyword evidence="8" id="KW-0720">Serine protease</keyword>
<evidence type="ECO:0000256" key="4">
    <source>
        <dbReference type="ARBA" id="ARBA00013115"/>
    </source>
</evidence>
<dbReference type="PANTHER" id="PTHR36175">
    <property type="entry name" value="CYANOPHYCINASE"/>
    <property type="match status" value="1"/>
</dbReference>
<dbReference type="Gene3D" id="3.40.50.880">
    <property type="match status" value="1"/>
</dbReference>
<evidence type="ECO:0000313" key="10">
    <source>
        <dbReference type="Proteomes" id="UP001500552"/>
    </source>
</evidence>
<organism evidence="9 10">
    <name type="scientific">Pontibacter saemangeumensis</name>
    <dbReference type="NCBI Taxonomy" id="1084525"/>
    <lineage>
        <taxon>Bacteria</taxon>
        <taxon>Pseudomonadati</taxon>
        <taxon>Bacteroidota</taxon>
        <taxon>Cytophagia</taxon>
        <taxon>Cytophagales</taxon>
        <taxon>Hymenobacteraceae</taxon>
        <taxon>Pontibacter</taxon>
    </lineage>
</organism>
<dbReference type="CDD" id="cd03145">
    <property type="entry name" value="GAT1_cyanophycinase"/>
    <property type="match status" value="1"/>
</dbReference>
<dbReference type="NCBIfam" id="TIGR02069">
    <property type="entry name" value="cyanophycinase"/>
    <property type="match status" value="1"/>
</dbReference>
<comment type="caution">
    <text evidence="9">The sequence shown here is derived from an EMBL/GenBank/DDBJ whole genome shotgun (WGS) entry which is preliminary data.</text>
</comment>
<evidence type="ECO:0000256" key="5">
    <source>
        <dbReference type="ARBA" id="ARBA00015719"/>
    </source>
</evidence>
<dbReference type="SUPFAM" id="SSF52317">
    <property type="entry name" value="Class I glutamine amidotransferase-like"/>
    <property type="match status" value="1"/>
</dbReference>
<gene>
    <name evidence="9" type="ORF">GCM10023188_48180</name>
</gene>
<dbReference type="PANTHER" id="PTHR36175:SF1">
    <property type="entry name" value="CYANOPHYCINASE"/>
    <property type="match status" value="1"/>
</dbReference>
<evidence type="ECO:0000256" key="8">
    <source>
        <dbReference type="ARBA" id="ARBA00022825"/>
    </source>
</evidence>
<protein>
    <recommendedName>
        <fullName evidence="5">Cyanophycinase</fullName>
        <ecNumber evidence="4">3.4.15.6</ecNumber>
    </recommendedName>
</protein>
<comment type="catalytic activity">
    <reaction evidence="1">
        <text>[L-4-(L-arginin-2-N-yl)aspartate](n) + H2O = [L-4-(L-arginin-2-N-yl)aspartate](n-1) + L-4-(L-arginin-2-N-yl)aspartate</text>
        <dbReference type="Rhea" id="RHEA:12845"/>
        <dbReference type="Rhea" id="RHEA-COMP:13728"/>
        <dbReference type="Rhea" id="RHEA-COMP:13734"/>
        <dbReference type="ChEBI" id="CHEBI:15377"/>
        <dbReference type="ChEBI" id="CHEBI:137986"/>
        <dbReference type="ChEBI" id="CHEBI:137991"/>
        <dbReference type="EC" id="3.4.15.6"/>
    </reaction>
</comment>
<keyword evidence="7" id="KW-0378">Hydrolase</keyword>
<comment type="similarity">
    <text evidence="3">Belongs to the peptidase S51 family.</text>
</comment>
<name>A0ABP8M8F8_9BACT</name>
<dbReference type="Proteomes" id="UP001500552">
    <property type="component" value="Unassembled WGS sequence"/>
</dbReference>
<dbReference type="EC" id="3.4.15.6" evidence="4"/>